<dbReference type="InterPro" id="IPR029063">
    <property type="entry name" value="SAM-dependent_MTases_sf"/>
</dbReference>
<evidence type="ECO:0000313" key="6">
    <source>
        <dbReference type="Proteomes" id="UP000642070"/>
    </source>
</evidence>
<gene>
    <name evidence="5" type="ORF">GCM10007977_083070</name>
</gene>
<keyword evidence="6" id="KW-1185">Reference proteome</keyword>
<dbReference type="InterPro" id="IPR041698">
    <property type="entry name" value="Methyltransf_25"/>
</dbReference>
<dbReference type="PANTHER" id="PTHR43464:SF19">
    <property type="entry name" value="UBIQUINONE BIOSYNTHESIS O-METHYLTRANSFERASE, MITOCHONDRIAL"/>
    <property type="match status" value="1"/>
</dbReference>
<evidence type="ECO:0000256" key="3">
    <source>
        <dbReference type="ARBA" id="ARBA00022691"/>
    </source>
</evidence>
<dbReference type="RefSeq" id="WP_229836493.1">
    <property type="nucleotide sequence ID" value="NZ_BMPI01000058.1"/>
</dbReference>
<evidence type="ECO:0000256" key="2">
    <source>
        <dbReference type="ARBA" id="ARBA00022679"/>
    </source>
</evidence>
<dbReference type="GO" id="GO:0032259">
    <property type="term" value="P:methylation"/>
    <property type="evidence" value="ECO:0007669"/>
    <property type="project" value="UniProtKB-KW"/>
</dbReference>
<feature type="domain" description="Methyltransferase" evidence="4">
    <location>
        <begin position="26"/>
        <end position="107"/>
    </location>
</feature>
<sequence length="201" mass="22124">MEFYALAPPAGEADLVHAALPAGAAVLELGCGTGRILRPLAALGHPVTGVDESPEMLAHAEDLDTVRARIQDADLRRRFDAVLLASHLINTPSPQDRTAMLATARRHGDRLLVQWHPPSWFDEAKPFDVVRGTLRYRLHSITREGPLLAATMDYASAGKAWHHTFTARRLTEDELRSALEEAGYTSLTWLTEDRTWLSAGA</sequence>
<dbReference type="Gene3D" id="3.40.50.150">
    <property type="entry name" value="Vaccinia Virus protein VP39"/>
    <property type="match status" value="1"/>
</dbReference>
<protein>
    <submittedName>
        <fullName evidence="5">Methyltransferase</fullName>
    </submittedName>
</protein>
<comment type="caution">
    <text evidence="5">The sequence shown here is derived from an EMBL/GenBank/DDBJ whole genome shotgun (WGS) entry which is preliminary data.</text>
</comment>
<keyword evidence="2" id="KW-0808">Transferase</keyword>
<dbReference type="CDD" id="cd02440">
    <property type="entry name" value="AdoMet_MTases"/>
    <property type="match status" value="1"/>
</dbReference>
<dbReference type="GO" id="GO:0008168">
    <property type="term" value="F:methyltransferase activity"/>
    <property type="evidence" value="ECO:0007669"/>
    <property type="project" value="UniProtKB-KW"/>
</dbReference>
<dbReference type="AlphaFoldDB" id="A0A917U9H9"/>
<evidence type="ECO:0000259" key="4">
    <source>
        <dbReference type="Pfam" id="PF13649"/>
    </source>
</evidence>
<reference evidence="5" key="1">
    <citation type="journal article" date="2014" name="Int. J. Syst. Evol. Microbiol.">
        <title>Complete genome sequence of Corynebacterium casei LMG S-19264T (=DSM 44701T), isolated from a smear-ripened cheese.</title>
        <authorList>
            <consortium name="US DOE Joint Genome Institute (JGI-PGF)"/>
            <person name="Walter F."/>
            <person name="Albersmeier A."/>
            <person name="Kalinowski J."/>
            <person name="Ruckert C."/>
        </authorList>
    </citation>
    <scope>NUCLEOTIDE SEQUENCE</scope>
    <source>
        <strain evidence="5">JCM 19831</strain>
    </source>
</reference>
<evidence type="ECO:0000313" key="5">
    <source>
        <dbReference type="EMBL" id="GGM68718.1"/>
    </source>
</evidence>
<dbReference type="SUPFAM" id="SSF53335">
    <property type="entry name" value="S-adenosyl-L-methionine-dependent methyltransferases"/>
    <property type="match status" value="1"/>
</dbReference>
<keyword evidence="1 5" id="KW-0489">Methyltransferase</keyword>
<dbReference type="Proteomes" id="UP000642070">
    <property type="component" value="Unassembled WGS sequence"/>
</dbReference>
<reference evidence="5" key="2">
    <citation type="submission" date="2020-09" db="EMBL/GenBank/DDBJ databases">
        <authorList>
            <person name="Sun Q."/>
            <person name="Ohkuma M."/>
        </authorList>
    </citation>
    <scope>NUCLEOTIDE SEQUENCE</scope>
    <source>
        <strain evidence="5">JCM 19831</strain>
    </source>
</reference>
<dbReference type="EMBL" id="BMPI01000058">
    <property type="protein sequence ID" value="GGM68718.1"/>
    <property type="molecule type" value="Genomic_DNA"/>
</dbReference>
<keyword evidence="3" id="KW-0949">S-adenosyl-L-methionine</keyword>
<name>A0A917U9H9_9ACTN</name>
<accession>A0A917U9H9</accession>
<evidence type="ECO:0000256" key="1">
    <source>
        <dbReference type="ARBA" id="ARBA00022603"/>
    </source>
</evidence>
<dbReference type="Pfam" id="PF13649">
    <property type="entry name" value="Methyltransf_25"/>
    <property type="match status" value="1"/>
</dbReference>
<organism evidence="5 6">
    <name type="scientific">Dactylosporangium sucinum</name>
    <dbReference type="NCBI Taxonomy" id="1424081"/>
    <lineage>
        <taxon>Bacteria</taxon>
        <taxon>Bacillati</taxon>
        <taxon>Actinomycetota</taxon>
        <taxon>Actinomycetes</taxon>
        <taxon>Micromonosporales</taxon>
        <taxon>Micromonosporaceae</taxon>
        <taxon>Dactylosporangium</taxon>
    </lineage>
</organism>
<dbReference type="PANTHER" id="PTHR43464">
    <property type="entry name" value="METHYLTRANSFERASE"/>
    <property type="match status" value="1"/>
</dbReference>
<proteinExistence type="predicted"/>